<organism evidence="3 4">
    <name type="scientific">Streptomyces rutgersensis</name>
    <dbReference type="NCBI Taxonomy" id="53451"/>
    <lineage>
        <taxon>Bacteria</taxon>
        <taxon>Bacillati</taxon>
        <taxon>Actinomycetota</taxon>
        <taxon>Actinomycetes</taxon>
        <taxon>Kitasatosporales</taxon>
        <taxon>Streptomycetaceae</taxon>
        <taxon>Streptomyces</taxon>
        <taxon>Streptomyces diastaticus group</taxon>
    </lineage>
</organism>
<accession>A0ABX6RWC4</accession>
<feature type="region of interest" description="Disordered" evidence="1">
    <location>
        <begin position="139"/>
        <end position="289"/>
    </location>
</feature>
<protein>
    <submittedName>
        <fullName evidence="3">Diguanylate cyclase</fullName>
    </submittedName>
</protein>
<evidence type="ECO:0000259" key="2">
    <source>
        <dbReference type="PROSITE" id="PS50887"/>
    </source>
</evidence>
<dbReference type="InterPro" id="IPR000160">
    <property type="entry name" value="GGDEF_dom"/>
</dbReference>
<geneLocation type="plasmid" evidence="3 4">
    <name>unnamed1</name>
</geneLocation>
<evidence type="ECO:0000256" key="1">
    <source>
        <dbReference type="SAM" id="MobiDB-lite"/>
    </source>
</evidence>
<keyword evidence="4" id="KW-1185">Reference proteome</keyword>
<dbReference type="SMART" id="SM00267">
    <property type="entry name" value="GGDEF"/>
    <property type="match status" value="1"/>
</dbReference>
<evidence type="ECO:0000313" key="3">
    <source>
        <dbReference type="EMBL" id="QNE85077.1"/>
    </source>
</evidence>
<dbReference type="EMBL" id="CP045705">
    <property type="protein sequence ID" value="QNE85077.1"/>
    <property type="molecule type" value="Genomic_DNA"/>
</dbReference>
<name>A0ABX6RWC4_9ACTN</name>
<dbReference type="SUPFAM" id="SSF55073">
    <property type="entry name" value="Nucleotide cyclase"/>
    <property type="match status" value="1"/>
</dbReference>
<dbReference type="PANTHER" id="PTHR46663">
    <property type="entry name" value="DIGUANYLATE CYCLASE DGCT-RELATED"/>
    <property type="match status" value="1"/>
</dbReference>
<dbReference type="Gene3D" id="3.30.70.270">
    <property type="match status" value="1"/>
</dbReference>
<dbReference type="PROSITE" id="PS50887">
    <property type="entry name" value="GGDEF"/>
    <property type="match status" value="1"/>
</dbReference>
<dbReference type="Pfam" id="PF00990">
    <property type="entry name" value="GGDEF"/>
    <property type="match status" value="1"/>
</dbReference>
<evidence type="ECO:0000313" key="4">
    <source>
        <dbReference type="Proteomes" id="UP000515764"/>
    </source>
</evidence>
<dbReference type="Proteomes" id="UP000515764">
    <property type="component" value="Plasmid unnamed1"/>
</dbReference>
<dbReference type="InterPro" id="IPR052163">
    <property type="entry name" value="DGC-Regulatory_Protein"/>
</dbReference>
<dbReference type="PANTHER" id="PTHR46663:SF2">
    <property type="entry name" value="GGDEF DOMAIN-CONTAINING PROTEIN"/>
    <property type="match status" value="1"/>
</dbReference>
<gene>
    <name evidence="3" type="ORF">F0345_28750</name>
</gene>
<dbReference type="InterPro" id="IPR043128">
    <property type="entry name" value="Rev_trsase/Diguanyl_cyclase"/>
</dbReference>
<reference evidence="4" key="1">
    <citation type="submission" date="2019-10" db="EMBL/GenBank/DDBJ databases">
        <title>Antimicrobial potential of Antarctic Bacteria.</title>
        <authorList>
            <person name="Benaud N."/>
            <person name="Edwards R.J."/>
            <person name="Ferrari B.C."/>
        </authorList>
    </citation>
    <scope>NUCLEOTIDE SEQUENCE [LARGE SCALE GENOMIC DNA]</scope>
    <source>
        <strain evidence="4">NBH77</strain>
        <plasmid evidence="4">unnamed1</plasmid>
    </source>
</reference>
<dbReference type="NCBIfam" id="TIGR00254">
    <property type="entry name" value="GGDEF"/>
    <property type="match status" value="1"/>
</dbReference>
<dbReference type="InterPro" id="IPR029787">
    <property type="entry name" value="Nucleotide_cyclase"/>
</dbReference>
<feature type="compositionally biased region" description="Low complexity" evidence="1">
    <location>
        <begin position="263"/>
        <end position="289"/>
    </location>
</feature>
<dbReference type="CDD" id="cd01949">
    <property type="entry name" value="GGDEF"/>
    <property type="match status" value="1"/>
</dbReference>
<proteinExistence type="predicted"/>
<feature type="domain" description="GGDEF" evidence="2">
    <location>
        <begin position="9"/>
        <end position="142"/>
    </location>
</feature>
<keyword evidence="3" id="KW-0614">Plasmid</keyword>
<sequence>MKGDLAISHTSLGAVVRENHFKAVNDTARHAAGDAVLAAFGTRLTAWAGPRVAAGRLGGDEFAVVLRLPADRRQQRLNQLVRMLHTPVTLDDGRTLDVAASVGAATPDVVGTRDLTALQRMADAALYDGKHSGRAHLATTAHTSLPSVNGRRSGRPGTAHGGERHEHRSPSAGGRLDPRHQHQAAQGGLHSARRQADREPAPPVALARLDAPAHQPADRPSRPAPAAGRPHDPGQRAAHRRRYRCRPADRLPPGPGQRHPAGRGRSPAGGTSSSTTSRSSPCRSPPADT</sequence>